<reference evidence="7" key="2">
    <citation type="submission" date="2024-01" db="EMBL/GenBank/DDBJ databases">
        <authorList>
            <person name="He J."/>
            <person name="Wang M."/>
            <person name="Zheng J."/>
            <person name="Liu Z."/>
        </authorList>
    </citation>
    <scope>NUCLEOTIDE SEQUENCE</scope>
    <source>
        <strain evidence="7">ZL_2023a</strain>
        <tissue evidence="7">Muscle</tissue>
    </source>
</reference>
<dbReference type="PANTHER" id="PTHR13628:SF1">
    <property type="entry name" value="TRANSMEMBRANE PROTEIN 267"/>
    <property type="match status" value="1"/>
</dbReference>
<feature type="transmembrane region" description="Helical" evidence="6">
    <location>
        <begin position="62"/>
        <end position="83"/>
    </location>
</feature>
<comment type="caution">
    <text evidence="7">The sequence shown here is derived from an EMBL/GenBank/DDBJ whole genome shotgun (WGS) entry which is preliminary data.</text>
</comment>
<evidence type="ECO:0000256" key="2">
    <source>
        <dbReference type="ARBA" id="ARBA00013977"/>
    </source>
</evidence>
<comment type="subcellular location">
    <subcellularLocation>
        <location evidence="1">Membrane</location>
        <topology evidence="1">Multi-pass membrane protein</topology>
    </subcellularLocation>
</comment>
<dbReference type="EMBL" id="JARKIK010000036">
    <property type="protein sequence ID" value="KAK8739604.1"/>
    <property type="molecule type" value="Genomic_DNA"/>
</dbReference>
<accession>A0AAW0X4V6</accession>
<dbReference type="EMBL" id="JARKIK010000036">
    <property type="protein sequence ID" value="KAK8739603.1"/>
    <property type="molecule type" value="Genomic_DNA"/>
</dbReference>
<dbReference type="PANTHER" id="PTHR13628">
    <property type="entry name" value="TRANSMEMBRANE PROTEIN 267"/>
    <property type="match status" value="1"/>
</dbReference>
<name>A0AAW0X4V6_CHEQU</name>
<evidence type="ECO:0000256" key="5">
    <source>
        <dbReference type="ARBA" id="ARBA00023136"/>
    </source>
</evidence>
<keyword evidence="5 6" id="KW-0472">Membrane</keyword>
<dbReference type="Proteomes" id="UP001445076">
    <property type="component" value="Unassembled WGS sequence"/>
</dbReference>
<evidence type="ECO:0000256" key="1">
    <source>
        <dbReference type="ARBA" id="ARBA00004141"/>
    </source>
</evidence>
<reference evidence="7 8" key="1">
    <citation type="journal article" date="2024" name="BMC Genomics">
        <title>Genome assembly of redclaw crayfish (Cherax quadricarinatus) provides insights into its immune adaptation and hypoxia tolerance.</title>
        <authorList>
            <person name="Liu Z."/>
            <person name="Zheng J."/>
            <person name="Li H."/>
            <person name="Fang K."/>
            <person name="Wang S."/>
            <person name="He J."/>
            <person name="Zhou D."/>
            <person name="Weng S."/>
            <person name="Chi M."/>
            <person name="Gu Z."/>
            <person name="He J."/>
            <person name="Li F."/>
            <person name="Wang M."/>
        </authorList>
    </citation>
    <scope>NUCLEOTIDE SEQUENCE [LARGE SCALE GENOMIC DNA]</scope>
    <source>
        <strain evidence="7">ZL_2023a</strain>
    </source>
</reference>
<protein>
    <recommendedName>
        <fullName evidence="2">Transmembrane protein 267</fullName>
    </recommendedName>
</protein>
<proteinExistence type="predicted"/>
<evidence type="ECO:0000313" key="8">
    <source>
        <dbReference type="Proteomes" id="UP001445076"/>
    </source>
</evidence>
<dbReference type="InterPro" id="IPR026572">
    <property type="entry name" value="TMEM267"/>
</dbReference>
<keyword evidence="4 6" id="KW-1133">Transmembrane helix</keyword>
<keyword evidence="3 6" id="KW-0812">Transmembrane</keyword>
<keyword evidence="8" id="KW-1185">Reference proteome</keyword>
<dbReference type="AlphaFoldDB" id="A0AAW0X4V6"/>
<evidence type="ECO:0000256" key="6">
    <source>
        <dbReference type="SAM" id="Phobius"/>
    </source>
</evidence>
<evidence type="ECO:0000256" key="4">
    <source>
        <dbReference type="ARBA" id="ARBA00022989"/>
    </source>
</evidence>
<gene>
    <name evidence="7" type="ORF">OTU49_003421</name>
</gene>
<evidence type="ECO:0000256" key="3">
    <source>
        <dbReference type="ARBA" id="ARBA00022692"/>
    </source>
</evidence>
<organism evidence="7 8">
    <name type="scientific">Cherax quadricarinatus</name>
    <name type="common">Australian red claw crayfish</name>
    <dbReference type="NCBI Taxonomy" id="27406"/>
    <lineage>
        <taxon>Eukaryota</taxon>
        <taxon>Metazoa</taxon>
        <taxon>Ecdysozoa</taxon>
        <taxon>Arthropoda</taxon>
        <taxon>Crustacea</taxon>
        <taxon>Multicrustacea</taxon>
        <taxon>Malacostraca</taxon>
        <taxon>Eumalacostraca</taxon>
        <taxon>Eucarida</taxon>
        <taxon>Decapoda</taxon>
        <taxon>Pleocyemata</taxon>
        <taxon>Astacidea</taxon>
        <taxon>Parastacoidea</taxon>
        <taxon>Parastacidae</taxon>
        <taxon>Cherax</taxon>
    </lineage>
</organism>
<feature type="transmembrane region" description="Helical" evidence="6">
    <location>
        <begin position="20"/>
        <end position="41"/>
    </location>
</feature>
<dbReference type="GO" id="GO:0016020">
    <property type="term" value="C:membrane"/>
    <property type="evidence" value="ECO:0007669"/>
    <property type="project" value="UniProtKB-SubCell"/>
</dbReference>
<sequence>MSYLLSCLGFEHSWSQQRIAQINSIFSLGVAFMVSCIVDLDHVFKDIFHMIIGGQRVPWKRGFLHFSLPPLIFTLVMYISAVVSHSMWCLKLGTLSVVCIISHHIRDGMNHGLWLQPLGMSPQLPWWVYICITQFLPLGISAIVSVLLLKMKPSVSLSSERYIV</sequence>
<evidence type="ECO:0000313" key="7">
    <source>
        <dbReference type="EMBL" id="KAK8739603.1"/>
    </source>
</evidence>
<feature type="transmembrane region" description="Helical" evidence="6">
    <location>
        <begin position="126"/>
        <end position="149"/>
    </location>
</feature>